<accession>A0AAV9E2V4</accession>
<sequence length="82" mass="9110">MSKVSIRSRFEVHGTVPLLCNQQETVEESVVNCTFAKLSTAFDPEKFQMVNAGRRNTRSLANNEISLWVADQSAKPSPILGE</sequence>
<reference evidence="1" key="1">
    <citation type="journal article" date="2023" name="Nat. Commun.">
        <title>Diploid and tetraploid genomes of Acorus and the evolution of monocots.</title>
        <authorList>
            <person name="Ma L."/>
            <person name="Liu K.W."/>
            <person name="Li Z."/>
            <person name="Hsiao Y.Y."/>
            <person name="Qi Y."/>
            <person name="Fu T."/>
            <person name="Tang G.D."/>
            <person name="Zhang D."/>
            <person name="Sun W.H."/>
            <person name="Liu D.K."/>
            <person name="Li Y."/>
            <person name="Chen G.Z."/>
            <person name="Liu X.D."/>
            <person name="Liao X.Y."/>
            <person name="Jiang Y.T."/>
            <person name="Yu X."/>
            <person name="Hao Y."/>
            <person name="Huang J."/>
            <person name="Zhao X.W."/>
            <person name="Ke S."/>
            <person name="Chen Y.Y."/>
            <person name="Wu W.L."/>
            <person name="Hsu J.L."/>
            <person name="Lin Y.F."/>
            <person name="Huang M.D."/>
            <person name="Li C.Y."/>
            <person name="Huang L."/>
            <person name="Wang Z.W."/>
            <person name="Zhao X."/>
            <person name="Zhong W.Y."/>
            <person name="Peng D.H."/>
            <person name="Ahmad S."/>
            <person name="Lan S."/>
            <person name="Zhang J.S."/>
            <person name="Tsai W.C."/>
            <person name="Van de Peer Y."/>
            <person name="Liu Z.J."/>
        </authorList>
    </citation>
    <scope>NUCLEOTIDE SEQUENCE</scope>
    <source>
        <strain evidence="1">CP</strain>
    </source>
</reference>
<reference evidence="1" key="2">
    <citation type="submission" date="2023-06" db="EMBL/GenBank/DDBJ databases">
        <authorList>
            <person name="Ma L."/>
            <person name="Liu K.-W."/>
            <person name="Li Z."/>
            <person name="Hsiao Y.-Y."/>
            <person name="Qi Y."/>
            <person name="Fu T."/>
            <person name="Tang G."/>
            <person name="Zhang D."/>
            <person name="Sun W.-H."/>
            <person name="Liu D.-K."/>
            <person name="Li Y."/>
            <person name="Chen G.-Z."/>
            <person name="Liu X.-D."/>
            <person name="Liao X.-Y."/>
            <person name="Jiang Y.-T."/>
            <person name="Yu X."/>
            <person name="Hao Y."/>
            <person name="Huang J."/>
            <person name="Zhao X.-W."/>
            <person name="Ke S."/>
            <person name="Chen Y.-Y."/>
            <person name="Wu W.-L."/>
            <person name="Hsu J.-L."/>
            <person name="Lin Y.-F."/>
            <person name="Huang M.-D."/>
            <person name="Li C.-Y."/>
            <person name="Huang L."/>
            <person name="Wang Z.-W."/>
            <person name="Zhao X."/>
            <person name="Zhong W.-Y."/>
            <person name="Peng D.-H."/>
            <person name="Ahmad S."/>
            <person name="Lan S."/>
            <person name="Zhang J.-S."/>
            <person name="Tsai W.-C."/>
            <person name="Van De Peer Y."/>
            <person name="Liu Z.-J."/>
        </authorList>
    </citation>
    <scope>NUCLEOTIDE SEQUENCE</scope>
    <source>
        <strain evidence="1">CP</strain>
        <tissue evidence="1">Leaves</tissue>
    </source>
</reference>
<keyword evidence="2" id="KW-1185">Reference proteome</keyword>
<evidence type="ECO:0000313" key="2">
    <source>
        <dbReference type="Proteomes" id="UP001180020"/>
    </source>
</evidence>
<evidence type="ECO:0000313" key="1">
    <source>
        <dbReference type="EMBL" id="KAK1307359.1"/>
    </source>
</evidence>
<proteinExistence type="predicted"/>
<organism evidence="1 2">
    <name type="scientific">Acorus calamus</name>
    <name type="common">Sweet flag</name>
    <dbReference type="NCBI Taxonomy" id="4465"/>
    <lineage>
        <taxon>Eukaryota</taxon>
        <taxon>Viridiplantae</taxon>
        <taxon>Streptophyta</taxon>
        <taxon>Embryophyta</taxon>
        <taxon>Tracheophyta</taxon>
        <taxon>Spermatophyta</taxon>
        <taxon>Magnoliopsida</taxon>
        <taxon>Liliopsida</taxon>
        <taxon>Acoraceae</taxon>
        <taxon>Acorus</taxon>
    </lineage>
</organism>
<dbReference type="AlphaFoldDB" id="A0AAV9E2V4"/>
<gene>
    <name evidence="1" type="ORF">QJS10_CPA10g01589</name>
</gene>
<comment type="caution">
    <text evidence="1">The sequence shown here is derived from an EMBL/GenBank/DDBJ whole genome shotgun (WGS) entry which is preliminary data.</text>
</comment>
<dbReference type="Proteomes" id="UP001180020">
    <property type="component" value="Unassembled WGS sequence"/>
</dbReference>
<dbReference type="EMBL" id="JAUJYO010000010">
    <property type="protein sequence ID" value="KAK1307359.1"/>
    <property type="molecule type" value="Genomic_DNA"/>
</dbReference>
<protein>
    <submittedName>
        <fullName evidence="1">Uncharacterized protein</fullName>
    </submittedName>
</protein>
<name>A0AAV9E2V4_ACOCL</name>